<evidence type="ECO:0000313" key="1">
    <source>
        <dbReference type="EMBL" id="TGJ69559.1"/>
    </source>
</evidence>
<gene>
    <name evidence="1" type="ORF">EYR41_005588</name>
</gene>
<comment type="caution">
    <text evidence="1">The sequence shown here is derived from an EMBL/GenBank/DDBJ whole genome shotgun (WGS) entry which is preliminary data.</text>
</comment>
<dbReference type="Proteomes" id="UP000297595">
    <property type="component" value="Unassembled WGS sequence"/>
</dbReference>
<organism evidence="1 2">
    <name type="scientific">Orbilia oligospora</name>
    <name type="common">Nematode-trapping fungus</name>
    <name type="synonym">Arthrobotrys oligospora</name>
    <dbReference type="NCBI Taxonomy" id="2813651"/>
    <lineage>
        <taxon>Eukaryota</taxon>
        <taxon>Fungi</taxon>
        <taxon>Dikarya</taxon>
        <taxon>Ascomycota</taxon>
        <taxon>Pezizomycotina</taxon>
        <taxon>Orbiliomycetes</taxon>
        <taxon>Orbiliales</taxon>
        <taxon>Orbiliaceae</taxon>
        <taxon>Orbilia</taxon>
    </lineage>
</organism>
<accession>A0A7C8K5U0</accession>
<name>A0A7C8K5U0_ORBOL</name>
<dbReference type="AlphaFoldDB" id="A0A7C8K5U0"/>
<reference evidence="1 2" key="1">
    <citation type="submission" date="2019-03" db="EMBL/GenBank/DDBJ databases">
        <title>Nematode-trapping fungi genome.</title>
        <authorList>
            <person name="Vidal-Diez De Ulzurrun G."/>
        </authorList>
    </citation>
    <scope>NUCLEOTIDE SEQUENCE [LARGE SCALE GENOMIC DNA]</scope>
    <source>
        <strain evidence="1 2">TWF154</strain>
    </source>
</reference>
<sequence length="118" mass="13095">MSGYRIPYRTEYVCTVSHHIFYHGKKRETSRLDWGIKSMSGGFSHGTPTASPSALFSMVAADLIVQTSFLTPHDLFATFDTCSNIKHCTRARSRGSFRLHNNDAGGHTGPVRFAAFPL</sequence>
<dbReference type="EMBL" id="SOZJ01000003">
    <property type="protein sequence ID" value="TGJ69559.1"/>
    <property type="molecule type" value="Genomic_DNA"/>
</dbReference>
<proteinExistence type="predicted"/>
<evidence type="ECO:0000313" key="2">
    <source>
        <dbReference type="Proteomes" id="UP000297595"/>
    </source>
</evidence>
<protein>
    <submittedName>
        <fullName evidence="1">Uncharacterized protein</fullName>
    </submittedName>
</protein>